<accession>A0A1F7UPR7</accession>
<gene>
    <name evidence="1" type="ORF">A2936_02610</name>
</gene>
<dbReference type="EMBL" id="MGEK01000039">
    <property type="protein sequence ID" value="OGL80235.1"/>
    <property type="molecule type" value="Genomic_DNA"/>
</dbReference>
<reference evidence="1 2" key="1">
    <citation type="journal article" date="2016" name="Nat. Commun.">
        <title>Thousands of microbial genomes shed light on interconnected biogeochemical processes in an aquifer system.</title>
        <authorList>
            <person name="Anantharaman K."/>
            <person name="Brown C.T."/>
            <person name="Hug L.A."/>
            <person name="Sharon I."/>
            <person name="Castelle C.J."/>
            <person name="Probst A.J."/>
            <person name="Thomas B.C."/>
            <person name="Singh A."/>
            <person name="Wilkins M.J."/>
            <person name="Karaoz U."/>
            <person name="Brodie E.L."/>
            <person name="Williams K.H."/>
            <person name="Hubbard S.S."/>
            <person name="Banfield J.F."/>
        </authorList>
    </citation>
    <scope>NUCLEOTIDE SEQUENCE [LARGE SCALE GENOMIC DNA]</scope>
</reference>
<dbReference type="Proteomes" id="UP000176846">
    <property type="component" value="Unassembled WGS sequence"/>
</dbReference>
<name>A0A1F7UPR7_9BACT</name>
<evidence type="ECO:0000313" key="1">
    <source>
        <dbReference type="EMBL" id="OGL80235.1"/>
    </source>
</evidence>
<proteinExistence type="predicted"/>
<comment type="caution">
    <text evidence="1">The sequence shown here is derived from an EMBL/GenBank/DDBJ whole genome shotgun (WGS) entry which is preliminary data.</text>
</comment>
<evidence type="ECO:0000313" key="2">
    <source>
        <dbReference type="Proteomes" id="UP000176846"/>
    </source>
</evidence>
<dbReference type="AlphaFoldDB" id="A0A1F7UPR7"/>
<sequence length="269" mass="30786">MTEKFLENQESIITRHADKGTWKLNPEELKSKLTAKEFNLVISVLENDFPEVVKLGEAPLKLDGIIRSLRLADNLYAQLPKESILVVMDSGKDRTQLTRHLATARLAQLEAQGESQDKKNAKRIDMLEIDSTELVKLLADAHPDTWKPYAEMTKGPNAINEMEALLQYFHAMNEPNVKFEKTKLPKKAAERYKQFMELVHSVVTKSERPQSDQRQSPIILFAVGHSGPLGQMSYEKQQGQFSIDEVPHFCEEFHFDKKRELVGTEKIKL</sequence>
<protein>
    <submittedName>
        <fullName evidence="1">Uncharacterized protein</fullName>
    </submittedName>
</protein>
<organism evidence="1 2">
    <name type="scientific">Candidatus Uhrbacteria bacterium RIFCSPLOWO2_01_FULL_47_25</name>
    <dbReference type="NCBI Taxonomy" id="1802402"/>
    <lineage>
        <taxon>Bacteria</taxon>
        <taxon>Candidatus Uhriibacteriota</taxon>
    </lineage>
</organism>